<organism evidence="3 4">
    <name type="scientific">Bradyrhizobium frederickii</name>
    <dbReference type="NCBI Taxonomy" id="2560054"/>
    <lineage>
        <taxon>Bacteria</taxon>
        <taxon>Pseudomonadati</taxon>
        <taxon>Pseudomonadota</taxon>
        <taxon>Alphaproteobacteria</taxon>
        <taxon>Hyphomicrobiales</taxon>
        <taxon>Nitrobacteraceae</taxon>
        <taxon>Bradyrhizobium</taxon>
    </lineage>
</organism>
<accession>A0A4Y9NLN1</accession>
<dbReference type="RefSeq" id="WP_135167431.1">
    <property type="nucleotide sequence ID" value="NZ_SPQS01000035.1"/>
</dbReference>
<dbReference type="Pfam" id="PF04014">
    <property type="entry name" value="MazE_antitoxin"/>
    <property type="match status" value="1"/>
</dbReference>
<evidence type="ECO:0000256" key="1">
    <source>
        <dbReference type="SAM" id="MobiDB-lite"/>
    </source>
</evidence>
<dbReference type="AlphaFoldDB" id="A0A4Y9NLN1"/>
<feature type="domain" description="SpoVT-AbrB" evidence="2">
    <location>
        <begin position="3"/>
        <end position="36"/>
    </location>
</feature>
<feature type="region of interest" description="Disordered" evidence="1">
    <location>
        <begin position="35"/>
        <end position="57"/>
    </location>
</feature>
<dbReference type="InterPro" id="IPR007159">
    <property type="entry name" value="SpoVT-AbrB_dom"/>
</dbReference>
<evidence type="ECO:0000313" key="4">
    <source>
        <dbReference type="Proteomes" id="UP000297700"/>
    </source>
</evidence>
<dbReference type="SUPFAM" id="SSF89447">
    <property type="entry name" value="AbrB/MazE/MraZ-like"/>
    <property type="match status" value="1"/>
</dbReference>
<comment type="caution">
    <text evidence="3">The sequence shown here is derived from an EMBL/GenBank/DDBJ whole genome shotgun (WGS) entry which is preliminary data.</text>
</comment>
<evidence type="ECO:0000313" key="3">
    <source>
        <dbReference type="EMBL" id="TFV68800.1"/>
    </source>
</evidence>
<dbReference type="EMBL" id="SPQS01000035">
    <property type="protein sequence ID" value="TFV68800.1"/>
    <property type="molecule type" value="Genomic_DNA"/>
</dbReference>
<gene>
    <name evidence="3" type="ORF">E4K64_35545</name>
</gene>
<keyword evidence="3" id="KW-0238">DNA-binding</keyword>
<feature type="compositionally biased region" description="Basic and acidic residues" evidence="1">
    <location>
        <begin position="43"/>
        <end position="57"/>
    </location>
</feature>
<evidence type="ECO:0000259" key="2">
    <source>
        <dbReference type="Pfam" id="PF04014"/>
    </source>
</evidence>
<sequence length="57" mass="6196">MKVFKWDDDLAVVLPQELIDGLALKDGDEIEIVATGGSATTAETKDPGDRPRENPTR</sequence>
<proteinExistence type="predicted"/>
<protein>
    <submittedName>
        <fullName evidence="3">AbrB/MazE/SpoVT family DNA-binding domain-containing protein</fullName>
    </submittedName>
</protein>
<dbReference type="Proteomes" id="UP000297700">
    <property type="component" value="Unassembled WGS sequence"/>
</dbReference>
<name>A0A4Y9NLN1_9BRAD</name>
<dbReference type="InterPro" id="IPR037914">
    <property type="entry name" value="SpoVT-AbrB_sf"/>
</dbReference>
<dbReference type="GO" id="GO:0003677">
    <property type="term" value="F:DNA binding"/>
    <property type="evidence" value="ECO:0007669"/>
    <property type="project" value="UniProtKB-KW"/>
</dbReference>
<dbReference type="Gene3D" id="2.10.260.10">
    <property type="match status" value="1"/>
</dbReference>
<reference evidence="3 4" key="1">
    <citation type="submission" date="2019-03" db="EMBL/GenBank/DDBJ databases">
        <title>Bradyrhizobium strains diversity.</title>
        <authorList>
            <person name="Urquiaga M.C.O."/>
            <person name="Hungria M."/>
            <person name="Delamuta J.R.M."/>
            <person name="Klepa M.S."/>
        </authorList>
    </citation>
    <scope>NUCLEOTIDE SEQUENCE [LARGE SCALE GENOMIC DNA]</scope>
    <source>
        <strain evidence="3 4">CNPSo 3426</strain>
    </source>
</reference>